<reference evidence="1 2" key="1">
    <citation type="journal article" date="2015" name="Genome Announc.">
        <title>Genome Sequence of Mushroom Soft-Rot Pathogen Janthinobacterium agaricidamnosum.</title>
        <authorList>
            <person name="Graupner K."/>
            <person name="Lackner G."/>
            <person name="Hertweck C."/>
        </authorList>
    </citation>
    <scope>NUCLEOTIDE SEQUENCE [LARGE SCALE GENOMIC DNA]</scope>
    <source>
        <strain evidence="2">NBRC 102515 / DSM 9628</strain>
    </source>
</reference>
<sequence>MKLFHIDLKRFMRKRRMLQKWGWNKQLQAPLPSVALATV</sequence>
<proteinExistence type="predicted"/>
<evidence type="ECO:0000313" key="2">
    <source>
        <dbReference type="Proteomes" id="UP000027604"/>
    </source>
</evidence>
<protein>
    <submittedName>
        <fullName evidence="1">Uncharacterized protein</fullName>
    </submittedName>
</protein>
<accession>W0VDA6</accession>
<dbReference type="EMBL" id="HG322949">
    <property type="protein sequence ID" value="CDG85645.1"/>
    <property type="molecule type" value="Genomic_DNA"/>
</dbReference>
<keyword evidence="2" id="KW-1185">Reference proteome</keyword>
<gene>
    <name evidence="1" type="ORF">GJA_5046</name>
</gene>
<dbReference type="HOGENOM" id="CLU_3311087_0_0_4"/>
<dbReference type="Proteomes" id="UP000027604">
    <property type="component" value="Chromosome I"/>
</dbReference>
<dbReference type="STRING" id="1349767.GJA_5046"/>
<evidence type="ECO:0000313" key="1">
    <source>
        <dbReference type="EMBL" id="CDG85645.1"/>
    </source>
</evidence>
<name>W0VDA6_9BURK</name>
<dbReference type="AlphaFoldDB" id="W0VDA6"/>
<dbReference type="KEGG" id="jag:GJA_5046"/>
<organism evidence="1 2">
    <name type="scientific">Janthinobacterium agaricidamnosum NBRC 102515 = DSM 9628</name>
    <dbReference type="NCBI Taxonomy" id="1349767"/>
    <lineage>
        <taxon>Bacteria</taxon>
        <taxon>Pseudomonadati</taxon>
        <taxon>Pseudomonadota</taxon>
        <taxon>Betaproteobacteria</taxon>
        <taxon>Burkholderiales</taxon>
        <taxon>Oxalobacteraceae</taxon>
        <taxon>Janthinobacterium</taxon>
    </lineage>
</organism>